<dbReference type="OrthoDB" id="2005343at2"/>
<accession>A0A1I5Y5C5</accession>
<proteinExistence type="predicted"/>
<dbReference type="Proteomes" id="UP000182624">
    <property type="component" value="Unassembled WGS sequence"/>
</dbReference>
<dbReference type="AlphaFoldDB" id="A0A1I5Y5C5"/>
<name>A0A1I5Y5C5_9FIRM</name>
<evidence type="ECO:0000313" key="2">
    <source>
        <dbReference type="Proteomes" id="UP000182624"/>
    </source>
</evidence>
<organism evidence="1 2">
    <name type="scientific">Butyrivibrio proteoclasticus</name>
    <dbReference type="NCBI Taxonomy" id="43305"/>
    <lineage>
        <taxon>Bacteria</taxon>
        <taxon>Bacillati</taxon>
        <taxon>Bacillota</taxon>
        <taxon>Clostridia</taxon>
        <taxon>Lachnospirales</taxon>
        <taxon>Lachnospiraceae</taxon>
        <taxon>Butyrivibrio</taxon>
    </lineage>
</organism>
<evidence type="ECO:0000313" key="1">
    <source>
        <dbReference type="EMBL" id="SFQ39137.1"/>
    </source>
</evidence>
<dbReference type="RefSeq" id="WP_074891695.1">
    <property type="nucleotide sequence ID" value="NZ_FOXO01000040.1"/>
</dbReference>
<sequence>MTTKEKIIFEINGADVKKLKRFERQHKNCSMGMEGGKFSYTFIPTGLGLAITVECSCGQHLLLGNFLDGPSEEYDEKKLRPLTEADVQNQMFEDAAQMILTLENHRLFKMAMGQEQDFEIVYAYAIGLARYGDPRISKAILYKVSLDAQRREIKNYTGTEEENLAKFFDHFKRVVLEEMDKYHSENERLREKCLRK</sequence>
<gene>
    <name evidence="1" type="ORF">SAMN04487928_14044</name>
</gene>
<dbReference type="EMBL" id="FOXO01000040">
    <property type="protein sequence ID" value="SFQ39137.1"/>
    <property type="molecule type" value="Genomic_DNA"/>
</dbReference>
<reference evidence="2" key="1">
    <citation type="submission" date="2016-10" db="EMBL/GenBank/DDBJ databases">
        <authorList>
            <person name="Varghese N."/>
            <person name="Submissions S."/>
        </authorList>
    </citation>
    <scope>NUCLEOTIDE SEQUENCE [LARGE SCALE GENOMIC DNA]</scope>
    <source>
        <strain evidence="2">P18</strain>
    </source>
</reference>
<keyword evidence="2" id="KW-1185">Reference proteome</keyword>
<protein>
    <submittedName>
        <fullName evidence="1">Uncharacterized protein</fullName>
    </submittedName>
</protein>